<gene>
    <name evidence="1" type="ORF">EV199_4688</name>
</gene>
<evidence type="ECO:0000313" key="2">
    <source>
        <dbReference type="Proteomes" id="UP000293874"/>
    </source>
</evidence>
<reference evidence="1 2" key="1">
    <citation type="submission" date="2019-02" db="EMBL/GenBank/DDBJ databases">
        <title>Genomic Encyclopedia of Type Strains, Phase IV (KMG-IV): sequencing the most valuable type-strain genomes for metagenomic binning, comparative biology and taxonomic classification.</title>
        <authorList>
            <person name="Goeker M."/>
        </authorList>
    </citation>
    <scope>NUCLEOTIDE SEQUENCE [LARGE SCALE GENOMIC DNA]</scope>
    <source>
        <strain evidence="1 2">DSM 18116</strain>
    </source>
</reference>
<organism evidence="1 2">
    <name type="scientific">Pseudobacter ginsenosidimutans</name>
    <dbReference type="NCBI Taxonomy" id="661488"/>
    <lineage>
        <taxon>Bacteria</taxon>
        <taxon>Pseudomonadati</taxon>
        <taxon>Bacteroidota</taxon>
        <taxon>Chitinophagia</taxon>
        <taxon>Chitinophagales</taxon>
        <taxon>Chitinophagaceae</taxon>
        <taxon>Pseudobacter</taxon>
    </lineage>
</organism>
<evidence type="ECO:0000313" key="1">
    <source>
        <dbReference type="EMBL" id="RZS72763.1"/>
    </source>
</evidence>
<accession>A0A4Q7MZU7</accession>
<comment type="caution">
    <text evidence="1">The sequence shown here is derived from an EMBL/GenBank/DDBJ whole genome shotgun (WGS) entry which is preliminary data.</text>
</comment>
<protein>
    <submittedName>
        <fullName evidence="1">Uncharacterized protein</fullName>
    </submittedName>
</protein>
<keyword evidence="2" id="KW-1185">Reference proteome</keyword>
<dbReference type="AlphaFoldDB" id="A0A4Q7MZU7"/>
<sequence length="219" mass="25740">MLFLNGLQRYEANLSSPNLSPNFYLFFSSFQPPYSLRTNCFSDLFSHSLFLLFYRGCEGSRVCISHQTFYYLFATFFSLCLISKGERTVHFLKRGAKVERLSFTTKTFLIFPLSFFSSTFFNHAKNSITFKRLSLFFSLSLSVFLKRGAKISVFCFLPNLFKTIFIPSSETQYCSRFQRKYFLSLIPVFQNIHRDIPPLLTVTHDRERKNQHLYNPSLL</sequence>
<dbReference type="EMBL" id="SGXA01000002">
    <property type="protein sequence ID" value="RZS72763.1"/>
    <property type="molecule type" value="Genomic_DNA"/>
</dbReference>
<proteinExistence type="predicted"/>
<name>A0A4Q7MZU7_9BACT</name>
<dbReference type="Proteomes" id="UP000293874">
    <property type="component" value="Unassembled WGS sequence"/>
</dbReference>